<dbReference type="RefSeq" id="WP_157695774.1">
    <property type="nucleotide sequence ID" value="NZ_FCOA02000007.1"/>
</dbReference>
<dbReference type="Proteomes" id="UP000054851">
    <property type="component" value="Unassembled WGS sequence"/>
</dbReference>
<organism evidence="1 2">
    <name type="scientific">Caballeronia hypogeia</name>
    <dbReference type="NCBI Taxonomy" id="1777140"/>
    <lineage>
        <taxon>Bacteria</taxon>
        <taxon>Pseudomonadati</taxon>
        <taxon>Pseudomonadota</taxon>
        <taxon>Betaproteobacteria</taxon>
        <taxon>Burkholderiales</taxon>
        <taxon>Burkholderiaceae</taxon>
        <taxon>Caballeronia</taxon>
    </lineage>
</organism>
<dbReference type="STRING" id="1777140.AWB79_02795"/>
<gene>
    <name evidence="1" type="ORF">AWB79_02795</name>
</gene>
<name>A0A158AV81_9BURK</name>
<evidence type="ECO:0000313" key="2">
    <source>
        <dbReference type="Proteomes" id="UP000054851"/>
    </source>
</evidence>
<evidence type="ECO:0000313" key="1">
    <source>
        <dbReference type="EMBL" id="SAK61356.1"/>
    </source>
</evidence>
<comment type="caution">
    <text evidence="1">The sequence shown here is derived from an EMBL/GenBank/DDBJ whole genome shotgun (WGS) entry which is preliminary data.</text>
</comment>
<protein>
    <recommendedName>
        <fullName evidence="3">Phage integrase family protein</fullName>
    </recommendedName>
</protein>
<reference evidence="1" key="1">
    <citation type="submission" date="2016-01" db="EMBL/GenBank/DDBJ databases">
        <authorList>
            <person name="Peeters C."/>
        </authorList>
    </citation>
    <scope>NUCLEOTIDE SEQUENCE</scope>
    <source>
        <strain evidence="1">LMG 29322</strain>
    </source>
</reference>
<dbReference type="EMBL" id="FCOA02000007">
    <property type="protein sequence ID" value="SAK61356.1"/>
    <property type="molecule type" value="Genomic_DNA"/>
</dbReference>
<evidence type="ECO:0008006" key="3">
    <source>
        <dbReference type="Google" id="ProtNLM"/>
    </source>
</evidence>
<dbReference type="OrthoDB" id="5366218at2"/>
<accession>A0A158AV81</accession>
<keyword evidence="2" id="KW-1185">Reference proteome</keyword>
<proteinExistence type="predicted"/>
<sequence>MQKRKSASNGGEQFWTRPTERHSLPLAKGMSVLHPERAVLVFDGMAKDVGALCYMRRQGSVVPRNRRARQAREVDPGSLDLTRTRLIGRFIEFVSSLLLDGGFTNSTVHGWVGLWINLMDWADESGHSDILSGGDATYVGFRAYVDYLRHRLDTNQITQRTAASRQFANLRLMERFTGLHDIHRGVRLIDIARPGDARTVPPSECDLGRLEGLCDAIFHGHTDLVLTQREFPYRMAVPKSLDWKRDYVWLFPLRAWSVSVGRIENRATRGSTYAAYDFENGRLATIQEIRTQFNSLSKADTAIRHARNRLAEANRNARHPERLAAAMRAHHAFVVLFLGQTGMNASVAFALAWGAEYKVGASQQGFREIKWRAGGKMVSVVIRNKFLPLFVKFIEIRSYLLNGREAATLFFNLGYENRSAPKPMTVKALGSFYASLQRLGPNIPLIRNRKLRAAKQDYHVRNDDFPVAATIMGHSEETSRRHYTAGSKSAHHEEISTFLTRIEESALIKRIVLQADEAVDGGTQGPLGTCAAFRSPHAISEDVPVAPDCGRQEGCLFCDKHRVHADAPDIRKLVSCAFVVQQATYLPGAEAYFEPVLRRIASLLDEVKEFDGMASIVARIENEVEEYGQLDAYWAEKWALLNELEVIV</sequence>
<dbReference type="AlphaFoldDB" id="A0A158AV81"/>